<keyword evidence="2" id="KW-1185">Reference proteome</keyword>
<dbReference type="EMBL" id="ML178855">
    <property type="protein sequence ID" value="TFK96746.1"/>
    <property type="molecule type" value="Genomic_DNA"/>
</dbReference>
<organism evidence="1 2">
    <name type="scientific">Pterulicium gracile</name>
    <dbReference type="NCBI Taxonomy" id="1884261"/>
    <lineage>
        <taxon>Eukaryota</taxon>
        <taxon>Fungi</taxon>
        <taxon>Dikarya</taxon>
        <taxon>Basidiomycota</taxon>
        <taxon>Agaricomycotina</taxon>
        <taxon>Agaricomycetes</taxon>
        <taxon>Agaricomycetidae</taxon>
        <taxon>Agaricales</taxon>
        <taxon>Pleurotineae</taxon>
        <taxon>Pterulaceae</taxon>
        <taxon>Pterulicium</taxon>
    </lineage>
</organism>
<gene>
    <name evidence="1" type="ORF">BDV98DRAFT_300374</name>
</gene>
<sequence length="208" mass="22947">MASEGHIPHDLLILATLEEVDYPLLLPIATHRGAVLLGRLAARAAVIRDSPPGEDNSISSPVWFLHEASRARVLDAHNANSSLYYNNLMRILAVSAVTCTTPVICRDVLPSWPRYFNADGGVDSANIGLLVTAPPCCLLRDDYDFNVKNHSRGGLCTDCAALAERKIDDVLRTTWDHLPEAMGLENWDTLRKRFRMGLEETGAEQRGD</sequence>
<dbReference type="Proteomes" id="UP000305067">
    <property type="component" value="Unassembled WGS sequence"/>
</dbReference>
<dbReference type="AlphaFoldDB" id="A0A5C3Q5D9"/>
<evidence type="ECO:0000313" key="2">
    <source>
        <dbReference type="Proteomes" id="UP000305067"/>
    </source>
</evidence>
<proteinExistence type="predicted"/>
<name>A0A5C3Q5D9_9AGAR</name>
<reference evidence="1 2" key="1">
    <citation type="journal article" date="2019" name="Nat. Ecol. Evol.">
        <title>Megaphylogeny resolves global patterns of mushroom evolution.</title>
        <authorList>
            <person name="Varga T."/>
            <person name="Krizsan K."/>
            <person name="Foldi C."/>
            <person name="Dima B."/>
            <person name="Sanchez-Garcia M."/>
            <person name="Sanchez-Ramirez S."/>
            <person name="Szollosi G.J."/>
            <person name="Szarkandi J.G."/>
            <person name="Papp V."/>
            <person name="Albert L."/>
            <person name="Andreopoulos W."/>
            <person name="Angelini C."/>
            <person name="Antonin V."/>
            <person name="Barry K.W."/>
            <person name="Bougher N.L."/>
            <person name="Buchanan P."/>
            <person name="Buyck B."/>
            <person name="Bense V."/>
            <person name="Catcheside P."/>
            <person name="Chovatia M."/>
            <person name="Cooper J."/>
            <person name="Damon W."/>
            <person name="Desjardin D."/>
            <person name="Finy P."/>
            <person name="Geml J."/>
            <person name="Haridas S."/>
            <person name="Hughes K."/>
            <person name="Justo A."/>
            <person name="Karasinski D."/>
            <person name="Kautmanova I."/>
            <person name="Kiss B."/>
            <person name="Kocsube S."/>
            <person name="Kotiranta H."/>
            <person name="LaButti K.M."/>
            <person name="Lechner B.E."/>
            <person name="Liimatainen K."/>
            <person name="Lipzen A."/>
            <person name="Lukacs Z."/>
            <person name="Mihaltcheva S."/>
            <person name="Morgado L.N."/>
            <person name="Niskanen T."/>
            <person name="Noordeloos M.E."/>
            <person name="Ohm R.A."/>
            <person name="Ortiz-Santana B."/>
            <person name="Ovrebo C."/>
            <person name="Racz N."/>
            <person name="Riley R."/>
            <person name="Savchenko A."/>
            <person name="Shiryaev A."/>
            <person name="Soop K."/>
            <person name="Spirin V."/>
            <person name="Szebenyi C."/>
            <person name="Tomsovsky M."/>
            <person name="Tulloss R.E."/>
            <person name="Uehling J."/>
            <person name="Grigoriev I.V."/>
            <person name="Vagvolgyi C."/>
            <person name="Papp T."/>
            <person name="Martin F.M."/>
            <person name="Miettinen O."/>
            <person name="Hibbett D.S."/>
            <person name="Nagy L.G."/>
        </authorList>
    </citation>
    <scope>NUCLEOTIDE SEQUENCE [LARGE SCALE GENOMIC DNA]</scope>
    <source>
        <strain evidence="1 2">CBS 309.79</strain>
    </source>
</reference>
<evidence type="ECO:0000313" key="1">
    <source>
        <dbReference type="EMBL" id="TFK96746.1"/>
    </source>
</evidence>
<accession>A0A5C3Q5D9</accession>
<protein>
    <submittedName>
        <fullName evidence="1">Uncharacterized protein</fullName>
    </submittedName>
</protein>